<evidence type="ECO:0000256" key="2">
    <source>
        <dbReference type="ARBA" id="ARBA00022801"/>
    </source>
</evidence>
<dbReference type="GO" id="GO:0016787">
    <property type="term" value="F:hydrolase activity"/>
    <property type="evidence" value="ECO:0007669"/>
    <property type="project" value="UniProtKB-KW"/>
</dbReference>
<feature type="signal peptide" evidence="4">
    <location>
        <begin position="1"/>
        <end position="18"/>
    </location>
</feature>
<reference evidence="7" key="1">
    <citation type="submission" date="2016-10" db="EMBL/GenBank/DDBJ databases">
        <authorList>
            <person name="Varghese N."/>
            <person name="Submissions S."/>
        </authorList>
    </citation>
    <scope>NUCLEOTIDE SEQUENCE [LARGE SCALE GENOMIC DNA]</scope>
    <source>
        <strain evidence="7">DSM 16858</strain>
    </source>
</reference>
<feature type="domain" description="AB hydrolase-1" evidence="5">
    <location>
        <begin position="79"/>
        <end position="187"/>
    </location>
</feature>
<organism evidence="6 7">
    <name type="scientific">Stigmatella erecta</name>
    <dbReference type="NCBI Taxonomy" id="83460"/>
    <lineage>
        <taxon>Bacteria</taxon>
        <taxon>Pseudomonadati</taxon>
        <taxon>Myxococcota</taxon>
        <taxon>Myxococcia</taxon>
        <taxon>Myxococcales</taxon>
        <taxon>Cystobacterineae</taxon>
        <taxon>Archangiaceae</taxon>
        <taxon>Stigmatella</taxon>
    </lineage>
</organism>
<dbReference type="SUPFAM" id="SSF53474">
    <property type="entry name" value="alpha/beta-Hydrolases"/>
    <property type="match status" value="1"/>
</dbReference>
<protein>
    <submittedName>
        <fullName evidence="6">Alpha/beta hydrolase fold</fullName>
    </submittedName>
</protein>
<feature type="chain" id="PRO_5011703878" evidence="4">
    <location>
        <begin position="19"/>
        <end position="426"/>
    </location>
</feature>
<dbReference type="Pfam" id="PF00561">
    <property type="entry name" value="Abhydrolase_1"/>
    <property type="match status" value="1"/>
</dbReference>
<dbReference type="PANTHER" id="PTHR43248:SF25">
    <property type="entry name" value="AB HYDROLASE-1 DOMAIN-CONTAINING PROTEIN-RELATED"/>
    <property type="match status" value="1"/>
</dbReference>
<keyword evidence="4" id="KW-0732">Signal</keyword>
<dbReference type="InterPro" id="IPR000073">
    <property type="entry name" value="AB_hydrolase_1"/>
</dbReference>
<dbReference type="InterPro" id="IPR051601">
    <property type="entry name" value="Serine_prot/Carboxylest_S33"/>
</dbReference>
<evidence type="ECO:0000313" key="6">
    <source>
        <dbReference type="EMBL" id="SET63254.1"/>
    </source>
</evidence>
<dbReference type="PROSITE" id="PS51257">
    <property type="entry name" value="PROKAR_LIPOPROTEIN"/>
    <property type="match status" value="1"/>
</dbReference>
<evidence type="ECO:0000256" key="4">
    <source>
        <dbReference type="SAM" id="SignalP"/>
    </source>
</evidence>
<accession>A0A1I0FY71</accession>
<name>A0A1I0FY71_9BACT</name>
<dbReference type="AlphaFoldDB" id="A0A1I0FY71"/>
<proteinExistence type="inferred from homology"/>
<sequence>MRSHRPALLLLSLLAATACDSNTPDTDRGPELALSGSLPEPCSSPELQRIDRPASSQDRSRGHFSYGFRYKAPTVEGAPVLVFLPGGPGGSSTDSPPAFIPAEWGYLLTDPRGVGCNTLAEFPDDALAAEFYRTSEIAADTVAAIQTLGPQRYVLFGVSYGTLLGTTVAASLQEQGVSPPQAVVLEGVLGRAFPPDFAGAEFIRQWERIRPGLPADVLTELDTQPSPYGLSPEEWSRILISLMPVSPTVTAQALRGLSSSVTPDPATREATVQGLKKLASPEEDPAADLLYRWVACREITNTTPENQLDVVFSMGRLVRNSAEEGTLCRELSVTTPFDSAAWQFAAPVYYFIGEDDVSTPAWQGNYAYSNHQGKATRIITATGGHNSLRLNQMSCAPQVMASIAAGAADLIPVLATCPLQAQVDSK</sequence>
<dbReference type="PANTHER" id="PTHR43248">
    <property type="entry name" value="2-SUCCINYL-6-HYDROXY-2,4-CYCLOHEXADIENE-1-CARBOXYLATE SYNTHASE"/>
    <property type="match status" value="1"/>
</dbReference>
<evidence type="ECO:0000259" key="5">
    <source>
        <dbReference type="Pfam" id="PF00561"/>
    </source>
</evidence>
<feature type="region of interest" description="Disordered" evidence="3">
    <location>
        <begin position="21"/>
        <end position="61"/>
    </location>
</feature>
<dbReference type="Proteomes" id="UP000199181">
    <property type="component" value="Unassembled WGS sequence"/>
</dbReference>
<evidence type="ECO:0000256" key="3">
    <source>
        <dbReference type="SAM" id="MobiDB-lite"/>
    </source>
</evidence>
<dbReference type="Gene3D" id="3.40.50.1820">
    <property type="entry name" value="alpha/beta hydrolase"/>
    <property type="match status" value="1"/>
</dbReference>
<keyword evidence="7" id="KW-1185">Reference proteome</keyword>
<comment type="similarity">
    <text evidence="1">Belongs to the peptidase S33 family.</text>
</comment>
<gene>
    <name evidence="6" type="ORF">SAMN05443639_103614</name>
</gene>
<evidence type="ECO:0000256" key="1">
    <source>
        <dbReference type="ARBA" id="ARBA00010088"/>
    </source>
</evidence>
<dbReference type="InterPro" id="IPR029058">
    <property type="entry name" value="AB_hydrolase_fold"/>
</dbReference>
<keyword evidence="2 6" id="KW-0378">Hydrolase</keyword>
<dbReference type="EMBL" id="FOIJ01000003">
    <property type="protein sequence ID" value="SET63254.1"/>
    <property type="molecule type" value="Genomic_DNA"/>
</dbReference>
<evidence type="ECO:0000313" key="7">
    <source>
        <dbReference type="Proteomes" id="UP000199181"/>
    </source>
</evidence>